<proteinExistence type="predicted"/>
<dbReference type="GO" id="GO:0016757">
    <property type="term" value="F:glycosyltransferase activity"/>
    <property type="evidence" value="ECO:0007669"/>
    <property type="project" value="UniProtKB-KW"/>
</dbReference>
<keyword evidence="1" id="KW-0328">Glycosyltransferase</keyword>
<dbReference type="Proteomes" id="UP001183643">
    <property type="component" value="Unassembled WGS sequence"/>
</dbReference>
<organism evidence="4 5">
    <name type="scientific">Catenuloplanes atrovinosus</name>
    <dbReference type="NCBI Taxonomy" id="137266"/>
    <lineage>
        <taxon>Bacteria</taxon>
        <taxon>Bacillati</taxon>
        <taxon>Actinomycetota</taxon>
        <taxon>Actinomycetes</taxon>
        <taxon>Micromonosporales</taxon>
        <taxon>Micromonosporaceae</taxon>
        <taxon>Catenuloplanes</taxon>
    </lineage>
</organism>
<name>A0AAE3YKJ4_9ACTN</name>
<comment type="caution">
    <text evidence="4">The sequence shown here is derived from an EMBL/GenBank/DDBJ whole genome shotgun (WGS) entry which is preliminary data.</text>
</comment>
<dbReference type="EMBL" id="JAVDYB010000001">
    <property type="protein sequence ID" value="MDR7274612.1"/>
    <property type="molecule type" value="Genomic_DNA"/>
</dbReference>
<evidence type="ECO:0000256" key="2">
    <source>
        <dbReference type="ARBA" id="ARBA00022679"/>
    </source>
</evidence>
<evidence type="ECO:0000256" key="1">
    <source>
        <dbReference type="ARBA" id="ARBA00022676"/>
    </source>
</evidence>
<evidence type="ECO:0000313" key="5">
    <source>
        <dbReference type="Proteomes" id="UP001183643"/>
    </source>
</evidence>
<accession>A0AAE3YKJ4</accession>
<dbReference type="Pfam" id="PF13439">
    <property type="entry name" value="Glyco_transf_4"/>
    <property type="match status" value="1"/>
</dbReference>
<protein>
    <submittedName>
        <fullName evidence="4">Glycosyltransferase involved in cell wall biosynthesis</fullName>
    </submittedName>
</protein>
<feature type="domain" description="Glycosyltransferase subfamily 4-like N-terminal" evidence="3">
    <location>
        <begin position="44"/>
        <end position="156"/>
    </location>
</feature>
<reference evidence="4" key="1">
    <citation type="submission" date="2023-07" db="EMBL/GenBank/DDBJ databases">
        <title>Sequencing the genomes of 1000 actinobacteria strains.</title>
        <authorList>
            <person name="Klenk H.-P."/>
        </authorList>
    </citation>
    <scope>NUCLEOTIDE SEQUENCE</scope>
    <source>
        <strain evidence="4">DSM 44707</strain>
    </source>
</reference>
<dbReference type="PANTHER" id="PTHR12526">
    <property type="entry name" value="GLYCOSYLTRANSFERASE"/>
    <property type="match status" value="1"/>
</dbReference>
<keyword evidence="2" id="KW-0808">Transferase</keyword>
<dbReference type="Gene3D" id="3.40.50.2000">
    <property type="entry name" value="Glycogen Phosphorylase B"/>
    <property type="match status" value="2"/>
</dbReference>
<dbReference type="SUPFAM" id="SSF53756">
    <property type="entry name" value="UDP-Glycosyltransferase/glycogen phosphorylase"/>
    <property type="match status" value="1"/>
</dbReference>
<dbReference type="AlphaFoldDB" id="A0AAE3YKJ4"/>
<dbReference type="CDD" id="cd03801">
    <property type="entry name" value="GT4_PimA-like"/>
    <property type="match status" value="1"/>
</dbReference>
<evidence type="ECO:0000259" key="3">
    <source>
        <dbReference type="Pfam" id="PF13439"/>
    </source>
</evidence>
<gene>
    <name evidence="4" type="ORF">J2S41_001390</name>
</gene>
<dbReference type="PANTHER" id="PTHR12526:SF636">
    <property type="entry name" value="BLL3647 PROTEIN"/>
    <property type="match status" value="1"/>
</dbReference>
<dbReference type="Pfam" id="PF13692">
    <property type="entry name" value="Glyco_trans_1_4"/>
    <property type="match status" value="1"/>
</dbReference>
<sequence>MSESFAAAGGSADPPPSLRILAVTNLWPSPGGFRGVFVRDQVESLRAAGHHVDVEVVAQQRGKSDYLTAAPRVRARAAAGGYHLVHVHYGLTALASRLVKGVPRVLSLYGSDVNEPWQRRITRATTGTVAATIYPSKRLAAAAGDPDGFVVPNAVDFGLFTPPATTQEREKIRAGFGIAPGDQVVLFGALPENQVKGYDVFRAVLDKLSATGRPVRELVLAEAGQERDAVVRKFAASDALLLTSRRGTESGPLVVKEAAVMGVPVVTVDVGDTSEILDGVSPSAVVPFPDPWGTAAATDELVTRLADALAPILDAAGVRANGRERLRRLAPDAVTATLVDVYRRVLAGTAGAR</sequence>
<keyword evidence="5" id="KW-1185">Reference proteome</keyword>
<dbReference type="RefSeq" id="WP_310364546.1">
    <property type="nucleotide sequence ID" value="NZ_JAVDYB010000001.1"/>
</dbReference>
<evidence type="ECO:0000313" key="4">
    <source>
        <dbReference type="EMBL" id="MDR7274612.1"/>
    </source>
</evidence>
<dbReference type="InterPro" id="IPR028098">
    <property type="entry name" value="Glyco_trans_4-like_N"/>
</dbReference>